<dbReference type="InterPro" id="IPR037401">
    <property type="entry name" value="SnoaL-like"/>
</dbReference>
<evidence type="ECO:0000313" key="2">
    <source>
        <dbReference type="EMBL" id="GGO44789.1"/>
    </source>
</evidence>
<dbReference type="InterPro" id="IPR032710">
    <property type="entry name" value="NTF2-like_dom_sf"/>
</dbReference>
<evidence type="ECO:0000313" key="3">
    <source>
        <dbReference type="Proteomes" id="UP000631535"/>
    </source>
</evidence>
<dbReference type="Gene3D" id="3.10.450.50">
    <property type="match status" value="1"/>
</dbReference>
<proteinExistence type="predicted"/>
<comment type="caution">
    <text evidence="2">The sequence shown here is derived from an EMBL/GenBank/DDBJ whole genome shotgun (WGS) entry which is preliminary data.</text>
</comment>
<dbReference type="SUPFAM" id="SSF54427">
    <property type="entry name" value="NTF2-like"/>
    <property type="match status" value="1"/>
</dbReference>
<dbReference type="Proteomes" id="UP000631535">
    <property type="component" value="Unassembled WGS sequence"/>
</dbReference>
<keyword evidence="3" id="KW-1185">Reference proteome</keyword>
<accession>A0ABQ2LY44</accession>
<dbReference type="Pfam" id="PF12680">
    <property type="entry name" value="SnoaL_2"/>
    <property type="match status" value="1"/>
</dbReference>
<gene>
    <name evidence="2" type="ORF">GCM10012287_11150</name>
</gene>
<feature type="domain" description="SnoaL-like" evidence="1">
    <location>
        <begin position="8"/>
        <end position="106"/>
    </location>
</feature>
<organism evidence="2 3">
    <name type="scientific">Streptomyces daqingensis</name>
    <dbReference type="NCBI Taxonomy" id="1472640"/>
    <lineage>
        <taxon>Bacteria</taxon>
        <taxon>Bacillati</taxon>
        <taxon>Actinomycetota</taxon>
        <taxon>Actinomycetes</taxon>
        <taxon>Kitasatosporales</taxon>
        <taxon>Streptomycetaceae</taxon>
        <taxon>Streptomyces</taxon>
    </lineage>
</organism>
<name>A0ABQ2LY44_9ACTN</name>
<dbReference type="EMBL" id="BMMP01000003">
    <property type="protein sequence ID" value="GGO44789.1"/>
    <property type="molecule type" value="Genomic_DNA"/>
</dbReference>
<protein>
    <recommendedName>
        <fullName evidence="1">SnoaL-like domain-containing protein</fullName>
    </recommendedName>
</protein>
<reference evidence="3" key="1">
    <citation type="journal article" date="2019" name="Int. J. Syst. Evol. Microbiol.">
        <title>The Global Catalogue of Microorganisms (GCM) 10K type strain sequencing project: providing services to taxonomists for standard genome sequencing and annotation.</title>
        <authorList>
            <consortium name="The Broad Institute Genomics Platform"/>
            <consortium name="The Broad Institute Genome Sequencing Center for Infectious Disease"/>
            <person name="Wu L."/>
            <person name="Ma J."/>
        </authorList>
    </citation>
    <scope>NUCLEOTIDE SEQUENCE [LARGE SCALE GENOMIC DNA]</scope>
    <source>
        <strain evidence="3">CGMCC 4.7178</strain>
    </source>
</reference>
<evidence type="ECO:0000259" key="1">
    <source>
        <dbReference type="Pfam" id="PF12680"/>
    </source>
</evidence>
<sequence length="135" mass="14188">MAADWAPVREWHRAVNERDASAARAVAAEDIVMSGPRGETSGVDSLAGWVEHAGIHLRAVSWHAVDGSTVIVEQDATWPSAPHADPDAAPVRLATLFRLRDDHITAVLRYDGLTQALTAAAGHGPALDRPSGSGG</sequence>
<dbReference type="RefSeq" id="WP_189035943.1">
    <property type="nucleotide sequence ID" value="NZ_BMMP01000003.1"/>
</dbReference>